<evidence type="ECO:0000256" key="1">
    <source>
        <dbReference type="ARBA" id="ARBA00004586"/>
    </source>
</evidence>
<proteinExistence type="inferred from homology"/>
<evidence type="ECO:0000256" key="12">
    <source>
        <dbReference type="ARBA" id="ARBA00023098"/>
    </source>
</evidence>
<dbReference type="CDD" id="cd08939">
    <property type="entry name" value="KDSR-like_SDR_c"/>
    <property type="match status" value="1"/>
</dbReference>
<dbReference type="Pfam" id="PF00106">
    <property type="entry name" value="adh_short"/>
    <property type="match status" value="1"/>
</dbReference>
<keyword evidence="11" id="KW-0560">Oxidoreductase</keyword>
<dbReference type="InterPro" id="IPR002347">
    <property type="entry name" value="SDR_fam"/>
</dbReference>
<evidence type="ECO:0000256" key="9">
    <source>
        <dbReference type="ARBA" id="ARBA00022919"/>
    </source>
</evidence>
<evidence type="ECO:0000256" key="17">
    <source>
        <dbReference type="SAM" id="Phobius"/>
    </source>
</evidence>
<comment type="catalytic activity">
    <reaction evidence="16">
        <text>sphinganine + NADP(+) = 3-oxosphinganine + NADPH + H(+)</text>
        <dbReference type="Rhea" id="RHEA:22640"/>
        <dbReference type="ChEBI" id="CHEBI:15378"/>
        <dbReference type="ChEBI" id="CHEBI:57783"/>
        <dbReference type="ChEBI" id="CHEBI:57817"/>
        <dbReference type="ChEBI" id="CHEBI:58299"/>
        <dbReference type="ChEBI" id="CHEBI:58349"/>
        <dbReference type="EC" id="1.1.1.102"/>
    </reaction>
    <physiologicalReaction direction="right-to-left" evidence="16">
        <dbReference type="Rhea" id="RHEA:22642"/>
    </physiologicalReaction>
</comment>
<keyword evidence="6" id="KW-0547">Nucleotide-binding</keyword>
<protein>
    <recommendedName>
        <fullName evidence="14">3-dehydrosphinganine reductase</fullName>
        <ecNumber evidence="14">1.1.1.102</ecNumber>
    </recommendedName>
</protein>
<evidence type="ECO:0000256" key="3">
    <source>
        <dbReference type="ARBA" id="ARBA00004991"/>
    </source>
</evidence>
<dbReference type="Proteomes" id="UP000265663">
    <property type="component" value="Unassembled WGS sequence"/>
</dbReference>
<feature type="transmembrane region" description="Helical" evidence="17">
    <location>
        <begin position="334"/>
        <end position="355"/>
    </location>
</feature>
<evidence type="ECO:0000256" key="8">
    <source>
        <dbReference type="ARBA" id="ARBA00022857"/>
    </source>
</evidence>
<dbReference type="AlphaFoldDB" id="A0A3M7M9Z1"/>
<evidence type="ECO:0000256" key="2">
    <source>
        <dbReference type="ARBA" id="ARBA00004760"/>
    </source>
</evidence>
<comment type="pathway">
    <text evidence="3">Sphingolipid metabolism.</text>
</comment>
<dbReference type="InterPro" id="IPR036291">
    <property type="entry name" value="NAD(P)-bd_dom_sf"/>
</dbReference>
<evidence type="ECO:0000256" key="10">
    <source>
        <dbReference type="ARBA" id="ARBA00022989"/>
    </source>
</evidence>
<evidence type="ECO:0000313" key="18">
    <source>
        <dbReference type="EMBL" id="RMZ71343.1"/>
    </source>
</evidence>
<evidence type="ECO:0000313" key="19">
    <source>
        <dbReference type="Proteomes" id="UP000265663"/>
    </source>
</evidence>
<dbReference type="InterPro" id="IPR045022">
    <property type="entry name" value="KDSR-like"/>
</dbReference>
<dbReference type="GO" id="GO:0006666">
    <property type="term" value="P:3-keto-sphinganine metabolic process"/>
    <property type="evidence" value="ECO:0007669"/>
    <property type="project" value="InterPro"/>
</dbReference>
<dbReference type="GO" id="GO:0005789">
    <property type="term" value="C:endoplasmic reticulum membrane"/>
    <property type="evidence" value="ECO:0007669"/>
    <property type="project" value="UniProtKB-SubCell"/>
</dbReference>
<dbReference type="EMBL" id="KE747826">
    <property type="protein sequence ID" value="RMZ71343.1"/>
    <property type="molecule type" value="Genomic_DNA"/>
</dbReference>
<dbReference type="Gene3D" id="3.40.50.720">
    <property type="entry name" value="NAD(P)-binding Rossmann-like Domain"/>
    <property type="match status" value="1"/>
</dbReference>
<evidence type="ECO:0000256" key="16">
    <source>
        <dbReference type="ARBA" id="ARBA00048930"/>
    </source>
</evidence>
<evidence type="ECO:0000256" key="4">
    <source>
        <dbReference type="ARBA" id="ARBA00006484"/>
    </source>
</evidence>
<sequence length="376" mass="40658">MRLNTPTMLQLLAGAAILLVVGLVSFGIMGVGFSMSNQFPVDGKTVLLTGSSQGMGSEVACLLSARGANLVLVARTAKNLETAVQRARLCAKNPSTQRFTYIAADVTSESENARILKEATAWNDGRMPEVVWCIAGSSTPGLFVETSTDTLRQQMELNYFATAYMAQKALQAWLYPEVPYSRLEKSAAPEAPRKFIMTSSALAFINIAGYSPYSPAKAALRNLADGLRSEVQLYNSARHSNANTGTTTLAPAPFDVNIHIVFPGSILSPGFENENKTKHAVSFELEASDPKQTELQAATACVKGLESGNFMTPTNYLVHLMRWGSLSGSQKNNWVVDVVGAVVAAIVWLFVVPDLNRTVRSWGRKNGMPAFRPNAQ</sequence>
<evidence type="ECO:0000256" key="11">
    <source>
        <dbReference type="ARBA" id="ARBA00023002"/>
    </source>
</evidence>
<dbReference type="EC" id="1.1.1.102" evidence="14"/>
<name>A0A3M7M9Z1_9PLEO</name>
<keyword evidence="13 17" id="KW-0472">Membrane</keyword>
<evidence type="ECO:0000256" key="14">
    <source>
        <dbReference type="ARBA" id="ARBA00026112"/>
    </source>
</evidence>
<evidence type="ECO:0000256" key="6">
    <source>
        <dbReference type="ARBA" id="ARBA00022741"/>
    </source>
</evidence>
<comment type="subcellular location">
    <subcellularLocation>
        <location evidence="1">Endoplasmic reticulum membrane</location>
    </subcellularLocation>
</comment>
<comment type="function">
    <text evidence="15">Catalyzes the reduction of 3'-oxosphinganine (3-ketodihydrosphingosine/KDS) to sphinganine (dihydrosphingosine/DHS), the second step of de novo sphingolipid biosynthesis.</text>
</comment>
<dbReference type="OrthoDB" id="10267115at2759"/>
<evidence type="ECO:0000256" key="13">
    <source>
        <dbReference type="ARBA" id="ARBA00023136"/>
    </source>
</evidence>
<gene>
    <name evidence="18" type="ORF">GMOD_00005884</name>
</gene>
<reference evidence="18 19" key="1">
    <citation type="journal article" date="2014" name="PLoS ONE">
        <title>De novo Genome Assembly of the Fungal Plant Pathogen Pyrenophora semeniperda.</title>
        <authorList>
            <person name="Soliai M.M."/>
            <person name="Meyer S.E."/>
            <person name="Udall J.A."/>
            <person name="Elzinga D.E."/>
            <person name="Hermansen R.A."/>
            <person name="Bodily P.M."/>
            <person name="Hart A.A."/>
            <person name="Coleman C.E."/>
        </authorList>
    </citation>
    <scope>NUCLEOTIDE SEQUENCE [LARGE SCALE GENOMIC DNA]</scope>
    <source>
        <strain evidence="18 19">CCB06</strain>
        <tissue evidence="18">Mycelium</tissue>
    </source>
</reference>
<dbReference type="PANTHER" id="PTHR43550:SF3">
    <property type="entry name" value="3-KETODIHYDROSPHINGOSINE REDUCTASE"/>
    <property type="match status" value="1"/>
</dbReference>
<dbReference type="GO" id="GO:0000166">
    <property type="term" value="F:nucleotide binding"/>
    <property type="evidence" value="ECO:0007669"/>
    <property type="project" value="UniProtKB-KW"/>
</dbReference>
<dbReference type="SUPFAM" id="SSF51735">
    <property type="entry name" value="NAD(P)-binding Rossmann-fold domains"/>
    <property type="match status" value="1"/>
</dbReference>
<feature type="transmembrane region" description="Helical" evidence="17">
    <location>
        <begin position="12"/>
        <end position="35"/>
    </location>
</feature>
<evidence type="ECO:0000256" key="5">
    <source>
        <dbReference type="ARBA" id="ARBA00022692"/>
    </source>
</evidence>
<keyword evidence="19" id="KW-1185">Reference proteome</keyword>
<dbReference type="PANTHER" id="PTHR43550">
    <property type="entry name" value="3-KETODIHYDROSPHINGOSINE REDUCTASE"/>
    <property type="match status" value="1"/>
</dbReference>
<comment type="similarity">
    <text evidence="4">Belongs to the short-chain dehydrogenases/reductases (SDR) family.</text>
</comment>
<accession>A0A3M7M9Z1</accession>
<dbReference type="GO" id="GO:0030148">
    <property type="term" value="P:sphingolipid biosynthetic process"/>
    <property type="evidence" value="ECO:0007669"/>
    <property type="project" value="InterPro"/>
</dbReference>
<keyword evidence="9" id="KW-0746">Sphingolipid metabolism</keyword>
<evidence type="ECO:0000256" key="15">
    <source>
        <dbReference type="ARBA" id="ARBA00044737"/>
    </source>
</evidence>
<organism evidence="18 19">
    <name type="scientific">Pyrenophora seminiperda CCB06</name>
    <dbReference type="NCBI Taxonomy" id="1302712"/>
    <lineage>
        <taxon>Eukaryota</taxon>
        <taxon>Fungi</taxon>
        <taxon>Dikarya</taxon>
        <taxon>Ascomycota</taxon>
        <taxon>Pezizomycotina</taxon>
        <taxon>Dothideomycetes</taxon>
        <taxon>Pleosporomycetidae</taxon>
        <taxon>Pleosporales</taxon>
        <taxon>Pleosporineae</taxon>
        <taxon>Pleosporaceae</taxon>
        <taxon>Pyrenophora</taxon>
    </lineage>
</organism>
<keyword evidence="8" id="KW-0521">NADP</keyword>
<dbReference type="FunFam" id="3.40.50.720:FF:000456">
    <property type="entry name" value="3-ketodihydrosphingosine reductase tsc10"/>
    <property type="match status" value="1"/>
</dbReference>
<keyword evidence="7" id="KW-0256">Endoplasmic reticulum</keyword>
<keyword evidence="12" id="KW-0443">Lipid metabolism</keyword>
<evidence type="ECO:0000256" key="7">
    <source>
        <dbReference type="ARBA" id="ARBA00022824"/>
    </source>
</evidence>
<dbReference type="GO" id="GO:0047560">
    <property type="term" value="F:3-dehydrosphinganine reductase activity"/>
    <property type="evidence" value="ECO:0007669"/>
    <property type="project" value="UniProtKB-EC"/>
</dbReference>
<keyword evidence="10 17" id="KW-1133">Transmembrane helix</keyword>
<comment type="pathway">
    <text evidence="2">Lipid metabolism; sphingolipid metabolism.</text>
</comment>
<keyword evidence="5 17" id="KW-0812">Transmembrane</keyword>